<keyword evidence="9" id="KW-1185">Reference proteome</keyword>
<dbReference type="InterPro" id="IPR013762">
    <property type="entry name" value="Integrase-like_cat_sf"/>
</dbReference>
<dbReference type="PROSITE" id="PS51900">
    <property type="entry name" value="CB"/>
    <property type="match status" value="1"/>
</dbReference>
<dbReference type="Gene3D" id="1.10.443.10">
    <property type="entry name" value="Intergrase catalytic core"/>
    <property type="match status" value="1"/>
</dbReference>
<dbReference type="InterPro" id="IPR011946">
    <property type="entry name" value="Integrase_integron-type"/>
</dbReference>
<reference evidence="9" key="1">
    <citation type="journal article" date="2019" name="Int. J. Syst. Evol. Microbiol.">
        <title>The Global Catalogue of Microorganisms (GCM) 10K type strain sequencing project: providing services to taxonomists for standard genome sequencing and annotation.</title>
        <authorList>
            <consortium name="The Broad Institute Genomics Platform"/>
            <consortium name="The Broad Institute Genome Sequencing Center for Infectious Disease"/>
            <person name="Wu L."/>
            <person name="Ma J."/>
        </authorList>
    </citation>
    <scope>NUCLEOTIDE SEQUENCE [LARGE SCALE GENOMIC DNA]</scope>
    <source>
        <strain evidence="9">KCTC 32239</strain>
    </source>
</reference>
<protein>
    <submittedName>
        <fullName evidence="8">Integron integrase</fullName>
    </submittedName>
</protein>
<feature type="domain" description="Core-binding (CB)" evidence="7">
    <location>
        <begin position="13"/>
        <end position="93"/>
    </location>
</feature>
<evidence type="ECO:0000256" key="4">
    <source>
        <dbReference type="ARBA" id="ARBA00023172"/>
    </source>
</evidence>
<dbReference type="PANTHER" id="PTHR30349">
    <property type="entry name" value="PHAGE INTEGRASE-RELATED"/>
    <property type="match status" value="1"/>
</dbReference>
<dbReference type="PANTHER" id="PTHR30349:SF64">
    <property type="entry name" value="PROPHAGE INTEGRASE INTD-RELATED"/>
    <property type="match status" value="1"/>
</dbReference>
<name>A0ABQ3BAB1_9GAMM</name>
<comment type="similarity">
    <text evidence="1">Belongs to the 'phage' integrase family.</text>
</comment>
<dbReference type="PROSITE" id="PS51898">
    <property type="entry name" value="TYR_RECOMBINASE"/>
    <property type="match status" value="1"/>
</dbReference>
<evidence type="ECO:0000256" key="1">
    <source>
        <dbReference type="ARBA" id="ARBA00008857"/>
    </source>
</evidence>
<dbReference type="InterPro" id="IPR010998">
    <property type="entry name" value="Integrase_recombinase_N"/>
</dbReference>
<dbReference type="EMBL" id="BMYZ01000005">
    <property type="protein sequence ID" value="GGY87772.1"/>
    <property type="molecule type" value="Genomic_DNA"/>
</dbReference>
<dbReference type="InterPro" id="IPR004107">
    <property type="entry name" value="Integrase_SAM-like_N"/>
</dbReference>
<sequence>MDDIRTPLPVSPTKFLDQVRTFIRIDGKSYSTENVYVYWIKQFILFHNKAHPRDMGKNEITAYLTHLSATRDASANTQKLALNALMFLYNRFLQQPVEKLEFRYAKKTMRTPTVFTHAEALNIINNIVMPYKLMAQLMYGGGLRVNEVLRLRVKDVDFSMGYIVIRDGKGFKDRTTLLPKSVIPDLQQQVKIVENLLAFDKSTGVSGVYMPNLLEKKYPSAGHSLGWQFLFPSQDLSRDPRSDAIRRHHVYPTTIQTHVKQAIKKANIHKQASCHTFRHSFATRLLQAKYDLKQIQTLMGHTDIRTTEIYLHVLDELGDKVKSPLD</sequence>
<keyword evidence="4" id="KW-0233">DNA recombination</keyword>
<dbReference type="Gene3D" id="1.10.150.130">
    <property type="match status" value="1"/>
</dbReference>
<dbReference type="SUPFAM" id="SSF56349">
    <property type="entry name" value="DNA breaking-rejoining enzymes"/>
    <property type="match status" value="1"/>
</dbReference>
<dbReference type="Pfam" id="PF13495">
    <property type="entry name" value="Phage_int_SAM_4"/>
    <property type="match status" value="1"/>
</dbReference>
<evidence type="ECO:0000256" key="5">
    <source>
        <dbReference type="PROSITE-ProRule" id="PRU01248"/>
    </source>
</evidence>
<comment type="caution">
    <text evidence="8">The sequence shown here is derived from an EMBL/GenBank/DDBJ whole genome shotgun (WGS) entry which is preliminary data.</text>
</comment>
<accession>A0ABQ3BAB1</accession>
<dbReference type="RefSeq" id="WP_189421226.1">
    <property type="nucleotide sequence ID" value="NZ_BMYZ01000005.1"/>
</dbReference>
<proteinExistence type="inferred from homology"/>
<dbReference type="InterPro" id="IPR011010">
    <property type="entry name" value="DNA_brk_join_enz"/>
</dbReference>
<evidence type="ECO:0000313" key="9">
    <source>
        <dbReference type="Proteomes" id="UP000619761"/>
    </source>
</evidence>
<dbReference type="Proteomes" id="UP000619761">
    <property type="component" value="Unassembled WGS sequence"/>
</dbReference>
<keyword evidence="3 5" id="KW-0238">DNA-binding</keyword>
<evidence type="ECO:0000256" key="2">
    <source>
        <dbReference type="ARBA" id="ARBA00022908"/>
    </source>
</evidence>
<dbReference type="InterPro" id="IPR050090">
    <property type="entry name" value="Tyrosine_recombinase_XerCD"/>
</dbReference>
<dbReference type="NCBIfam" id="TIGR02249">
    <property type="entry name" value="integrase_gron"/>
    <property type="match status" value="1"/>
</dbReference>
<evidence type="ECO:0000313" key="8">
    <source>
        <dbReference type="EMBL" id="GGY87772.1"/>
    </source>
</evidence>
<dbReference type="Pfam" id="PF00589">
    <property type="entry name" value="Phage_integrase"/>
    <property type="match status" value="1"/>
</dbReference>
<keyword evidence="2" id="KW-0229">DNA integration</keyword>
<dbReference type="InterPro" id="IPR002104">
    <property type="entry name" value="Integrase_catalytic"/>
</dbReference>
<feature type="domain" description="Tyr recombinase" evidence="6">
    <location>
        <begin position="110"/>
        <end position="323"/>
    </location>
</feature>
<organism evidence="8 9">
    <name type="scientific">Cellvibrio zantedeschiae</name>
    <dbReference type="NCBI Taxonomy" id="1237077"/>
    <lineage>
        <taxon>Bacteria</taxon>
        <taxon>Pseudomonadati</taxon>
        <taxon>Pseudomonadota</taxon>
        <taxon>Gammaproteobacteria</taxon>
        <taxon>Cellvibrionales</taxon>
        <taxon>Cellvibrionaceae</taxon>
        <taxon>Cellvibrio</taxon>
    </lineage>
</organism>
<dbReference type="InterPro" id="IPR044068">
    <property type="entry name" value="CB"/>
</dbReference>
<evidence type="ECO:0000256" key="3">
    <source>
        <dbReference type="ARBA" id="ARBA00023125"/>
    </source>
</evidence>
<evidence type="ECO:0000259" key="6">
    <source>
        <dbReference type="PROSITE" id="PS51898"/>
    </source>
</evidence>
<gene>
    <name evidence="8" type="ORF">GCM10011613_35980</name>
</gene>
<evidence type="ECO:0000259" key="7">
    <source>
        <dbReference type="PROSITE" id="PS51900"/>
    </source>
</evidence>